<evidence type="ECO:0000259" key="8">
    <source>
        <dbReference type="Pfam" id="PF12066"/>
    </source>
</evidence>
<evidence type="ECO:0000256" key="4">
    <source>
        <dbReference type="ARBA" id="ARBA00023242"/>
    </source>
</evidence>
<feature type="compositionally biased region" description="Basic and acidic residues" evidence="6">
    <location>
        <begin position="186"/>
        <end position="210"/>
    </location>
</feature>
<organism evidence="9">
    <name type="scientific">Alona affinis</name>
    <dbReference type="NCBI Taxonomy" id="381656"/>
    <lineage>
        <taxon>Eukaryota</taxon>
        <taxon>Metazoa</taxon>
        <taxon>Ecdysozoa</taxon>
        <taxon>Arthropoda</taxon>
        <taxon>Crustacea</taxon>
        <taxon>Branchiopoda</taxon>
        <taxon>Diplostraca</taxon>
        <taxon>Cladocera</taxon>
        <taxon>Anomopoda</taxon>
        <taxon>Chydoridae</taxon>
        <taxon>Alona</taxon>
    </lineage>
</organism>
<proteinExistence type="inferred from homology"/>
<dbReference type="AlphaFoldDB" id="A0A9N6ZEE5"/>
<feature type="region of interest" description="Disordered" evidence="6">
    <location>
        <begin position="633"/>
        <end position="665"/>
    </location>
</feature>
<evidence type="ECO:0000256" key="6">
    <source>
        <dbReference type="SAM" id="MobiDB-lite"/>
    </source>
</evidence>
<dbReference type="Pfam" id="PF12066">
    <property type="entry name" value="SERRATE_Ars2_N"/>
    <property type="match status" value="1"/>
</dbReference>
<evidence type="ECO:0000256" key="1">
    <source>
        <dbReference type="ARBA" id="ARBA00004123"/>
    </source>
</evidence>
<feature type="domain" description="SERRATE/Ars2 C-terminal" evidence="7">
    <location>
        <begin position="525"/>
        <end position="719"/>
    </location>
</feature>
<keyword evidence="4" id="KW-0539">Nucleus</keyword>
<gene>
    <name evidence="9" type="primary">EOG090X04A7</name>
</gene>
<feature type="region of interest" description="Disordered" evidence="6">
    <location>
        <begin position="702"/>
        <end position="735"/>
    </location>
</feature>
<evidence type="ECO:0000256" key="5">
    <source>
        <dbReference type="ARBA" id="ARBA00030701"/>
    </source>
</evidence>
<name>A0A9N6ZEE5_9CRUS</name>
<dbReference type="Pfam" id="PF04959">
    <property type="entry name" value="ARS2"/>
    <property type="match status" value="1"/>
</dbReference>
<dbReference type="PANTHER" id="PTHR13165">
    <property type="entry name" value="ARSENITE-RESISTANCE PROTEIN 2"/>
    <property type="match status" value="1"/>
</dbReference>
<dbReference type="PANTHER" id="PTHR13165:SF0">
    <property type="entry name" value="SERRATE RNA EFFECTOR MOLECULE HOMOLOG"/>
    <property type="match status" value="1"/>
</dbReference>
<feature type="compositionally biased region" description="Gly residues" evidence="6">
    <location>
        <begin position="703"/>
        <end position="729"/>
    </location>
</feature>
<comment type="similarity">
    <text evidence="2">Belongs to the ARS2 family.</text>
</comment>
<dbReference type="EMBL" id="OC978065">
    <property type="protein sequence ID" value="CAG4634720.1"/>
    <property type="molecule type" value="Genomic_DNA"/>
</dbReference>
<evidence type="ECO:0000313" key="9">
    <source>
        <dbReference type="EMBL" id="CAG4634720.1"/>
    </source>
</evidence>
<dbReference type="InterPro" id="IPR021933">
    <property type="entry name" value="SERRATE/Ars2_N"/>
</dbReference>
<evidence type="ECO:0000256" key="2">
    <source>
        <dbReference type="ARBA" id="ARBA00005407"/>
    </source>
</evidence>
<comment type="subcellular location">
    <subcellularLocation>
        <location evidence="1">Nucleus</location>
    </subcellularLocation>
</comment>
<dbReference type="GO" id="GO:0016604">
    <property type="term" value="C:nuclear body"/>
    <property type="evidence" value="ECO:0007669"/>
    <property type="project" value="TreeGrafter"/>
</dbReference>
<feature type="domain" description="SERRATE/Ars2 N-terminal" evidence="8">
    <location>
        <begin position="29"/>
        <end position="138"/>
    </location>
</feature>
<accession>A0A9N6ZEE5</accession>
<sequence length="754" mass="84019">MSPLVRHLEVTEVVGLPEFPTQPPMMSFKAFLAAHDDSISDEEAVKKYAEYKLEFRRQQLNEFFTSHKDEEWFKLKYHPEENQKRKNEHKAHIELRVKTFMDMLEAKRFDELSIDADQSERLVKLLDAVVIKLEGGTDLDLQVLDAPPSQPGVEKKQPLKIPDKDVRVSVDLDAEPKGEEEEEGESSNRDESLEVPKLECEEGPKSPVEGKRKRSEGESDSDSDWDGKVKEESTTEAPRSPDTKPNSGECPVEEPQNSAEGVPPEAEKASENDDGDEGKKENGSAPLSRELHRTASIFLRNLAPTITKLEVEAMCKRYPGFLRAAIADPQPERRWFRRGWVTFERNVNIKEICWNLNNIRLRDTELGAIVNRDLSRRIRTVSGITCHKQAVRNDIRLAAKIIQNLDARLGLWSDEASDNKLKEESVADSGLTFSGASRNPVLHNITDFLIEEASAEEEELLGASATEEGEEAEASAGVTRDEELIKVLDRLLFYLRIVHSVDYYNHCEYPNEDEMPNRCGIMHARGIPPSSKVTQNEINDYCRGFESKIASFLEPVKRLSDEEASKLGLKEAKAEVEKFVAANTQELAKDKWLCPLSGKKFKGPDFVRKHIFNKHGEKTDEVRKDVEYFNNYLRDPKRPQLPEHPGNRSAGVRPSPISEPPRGDPFGAPAAAFGYGGGFGYGAGRGGYGAGAYGGPPHSGFSGNSGGGGGGRDFGFGGRTNRGGRGRGGPQLSYEGRTIIGYDDVDTPADFDVF</sequence>
<feature type="region of interest" description="Disordered" evidence="6">
    <location>
        <begin position="141"/>
        <end position="288"/>
    </location>
</feature>
<evidence type="ECO:0000256" key="3">
    <source>
        <dbReference type="ARBA" id="ARBA00017364"/>
    </source>
</evidence>
<evidence type="ECO:0000259" key="7">
    <source>
        <dbReference type="Pfam" id="PF04959"/>
    </source>
</evidence>
<protein>
    <recommendedName>
        <fullName evidence="3">Serrate RNA effector molecule homolog</fullName>
    </recommendedName>
    <alternativeName>
        <fullName evidence="5">Arsenite-resistance protein 2 homolog</fullName>
    </alternativeName>
</protein>
<dbReference type="InterPro" id="IPR039727">
    <property type="entry name" value="SE/Ars2"/>
</dbReference>
<dbReference type="GO" id="GO:0031053">
    <property type="term" value="P:primary miRNA processing"/>
    <property type="evidence" value="ECO:0007669"/>
    <property type="project" value="TreeGrafter"/>
</dbReference>
<feature type="compositionally biased region" description="Basic and acidic residues" evidence="6">
    <location>
        <begin position="153"/>
        <end position="177"/>
    </location>
</feature>
<feature type="compositionally biased region" description="Basic and acidic residues" evidence="6">
    <location>
        <begin position="265"/>
        <end position="282"/>
    </location>
</feature>
<reference evidence="9" key="1">
    <citation type="submission" date="2021-04" db="EMBL/GenBank/DDBJ databases">
        <authorList>
            <person name="Cornetti L."/>
        </authorList>
    </citation>
    <scope>NUCLEOTIDE SEQUENCE</scope>
</reference>
<dbReference type="InterPro" id="IPR007042">
    <property type="entry name" value="SERRATE/Ars2_C"/>
</dbReference>